<evidence type="ECO:0000313" key="4">
    <source>
        <dbReference type="Proteomes" id="UP001597158"/>
    </source>
</evidence>
<proteinExistence type="predicted"/>
<dbReference type="InterPro" id="IPR036388">
    <property type="entry name" value="WH-like_DNA-bd_sf"/>
</dbReference>
<dbReference type="SUPFAM" id="SSF46785">
    <property type="entry name" value="Winged helix' DNA-binding domain"/>
    <property type="match status" value="1"/>
</dbReference>
<reference evidence="4" key="1">
    <citation type="journal article" date="2019" name="Int. J. Syst. Evol. Microbiol.">
        <title>The Global Catalogue of Microorganisms (GCM) 10K type strain sequencing project: providing services to taxonomists for standard genome sequencing and annotation.</title>
        <authorList>
            <consortium name="The Broad Institute Genomics Platform"/>
            <consortium name="The Broad Institute Genome Sequencing Center for Infectious Disease"/>
            <person name="Wu L."/>
            <person name="Ma J."/>
        </authorList>
    </citation>
    <scope>NUCLEOTIDE SEQUENCE [LARGE SCALE GENOMIC DNA]</scope>
    <source>
        <strain evidence="4">CCUG 48884</strain>
    </source>
</reference>
<protein>
    <recommendedName>
        <fullName evidence="2">Ferric uptake regulation protein</fullName>
    </recommendedName>
</protein>
<gene>
    <name evidence="3" type="ORF">ACFQ4M_09635</name>
</gene>
<dbReference type="InterPro" id="IPR002481">
    <property type="entry name" value="FUR"/>
</dbReference>
<evidence type="ECO:0000256" key="2">
    <source>
        <dbReference type="ARBA" id="ARBA00020910"/>
    </source>
</evidence>
<accession>A0ABW3WCW5</accession>
<name>A0ABW3WCW5_9RHOO</name>
<organism evidence="3 4">
    <name type="scientific">Thauera mechernichensis</name>
    <dbReference type="NCBI Taxonomy" id="82788"/>
    <lineage>
        <taxon>Bacteria</taxon>
        <taxon>Pseudomonadati</taxon>
        <taxon>Pseudomonadota</taxon>
        <taxon>Betaproteobacteria</taxon>
        <taxon>Rhodocyclales</taxon>
        <taxon>Zoogloeaceae</taxon>
        <taxon>Thauera</taxon>
    </lineage>
</organism>
<dbReference type="Proteomes" id="UP001597158">
    <property type="component" value="Unassembled WGS sequence"/>
</dbReference>
<keyword evidence="4" id="KW-1185">Reference proteome</keyword>
<dbReference type="PANTHER" id="PTHR33202">
    <property type="entry name" value="ZINC UPTAKE REGULATION PROTEIN"/>
    <property type="match status" value="1"/>
</dbReference>
<dbReference type="EMBL" id="JBHTMC010000020">
    <property type="protein sequence ID" value="MFD1263846.1"/>
    <property type="molecule type" value="Genomic_DNA"/>
</dbReference>
<comment type="caution">
    <text evidence="3">The sequence shown here is derived from an EMBL/GenBank/DDBJ whole genome shotgun (WGS) entry which is preliminary data.</text>
</comment>
<dbReference type="RefSeq" id="WP_277832689.1">
    <property type="nucleotide sequence ID" value="NZ_JARQZE010000005.1"/>
</dbReference>
<evidence type="ECO:0000313" key="3">
    <source>
        <dbReference type="EMBL" id="MFD1263846.1"/>
    </source>
</evidence>
<dbReference type="InterPro" id="IPR036390">
    <property type="entry name" value="WH_DNA-bd_sf"/>
</dbReference>
<evidence type="ECO:0000256" key="1">
    <source>
        <dbReference type="ARBA" id="ARBA00011738"/>
    </source>
</evidence>
<dbReference type="Gene3D" id="1.10.10.10">
    <property type="entry name" value="Winged helix-like DNA-binding domain superfamily/Winged helix DNA-binding domain"/>
    <property type="match status" value="1"/>
</dbReference>
<sequence length="196" mass="20872">MFIRKKNARGADYRVAQSARQAAKLEPRLEAAQSALVSAGLRVTLPRLLVLSLFLASRVEAMSVDQVLRALFERGDAMSPSTVYSALRQLDEARLIVSRYEDGRRVFEPCGGLPPARVVCDTCGTERILRDSELDVVVRRAVGDAGFSLGDYTLVVRASCSAGCPECCGEARMSAQPDTGSALGVGGVAVAGSSYV</sequence>
<dbReference type="Pfam" id="PF01475">
    <property type="entry name" value="FUR"/>
    <property type="match status" value="1"/>
</dbReference>
<dbReference type="PANTHER" id="PTHR33202:SF2">
    <property type="entry name" value="FERRIC UPTAKE REGULATION PROTEIN"/>
    <property type="match status" value="1"/>
</dbReference>
<comment type="subunit">
    <text evidence="1">Homodimer.</text>
</comment>